<dbReference type="GO" id="GO:0003676">
    <property type="term" value="F:nucleic acid binding"/>
    <property type="evidence" value="ECO:0007669"/>
    <property type="project" value="InterPro"/>
</dbReference>
<name>A0AAQ3U3E8_PASNO</name>
<evidence type="ECO:0000259" key="2">
    <source>
        <dbReference type="Pfam" id="PF23726"/>
    </source>
</evidence>
<gene>
    <name evidence="3" type="ORF">U9M48_031667</name>
</gene>
<dbReference type="Pfam" id="PF03178">
    <property type="entry name" value="CPSF_A"/>
    <property type="match status" value="1"/>
</dbReference>
<protein>
    <recommendedName>
        <fullName evidence="5">Cleavage and polyadenylation specificity factor subunit 1</fullName>
    </recommendedName>
</protein>
<sequence>MTGANTLTSGSTSSGTVTGGRIILGRVGTGQQLADILTKPLGQKRLVQLMVKIGVEEIKQVCCSGHGKNGTLSALQQSVRPDLITEVLQTGDDLGEVTETVDYNVQASTIAAEKHSSHQAARWPIDEQRQQLQECEWWYDGQQEQRSPHNHAHTPVKPTCNKLCLIALNGTIIMSLNLVDPLARDSSRGWEGNNIPSTSALKSSNLLSHSNVEAVEVEVEVYAKGARVLDGSFMTQELNFSVHTSESSLSSEPLAAVSASIADPYVLLKMLDGTIRLLIGDHSTCTVSINAPAIFPSSSERISSCTLYLDRGPEPWLRKTHTDAWISTGIGEATDANDNSSHDQSDIYCLICYESGKLEIFEVPSFKCVFSVENFVSGPAIMFDAFSHISTKDSGIGGLNAIKVSVEKEEASNIKIVELAMHRWSGQFSRPFLFGLLNDGTLLCYHAYCYESSESNPQCPHNAADSRLRNLRFRRVSIDLSPRDDISSLVRPRITVFNNVGGYEGLFLCGPRPAWVFVCRQRFRVHPQVCDGSILAFTVLHNVNCCRGLIYVTSQGFLKICQLPSAYNYDNYWPVQKVALHGTPHQVTYYAEQSLYPLIVSVPVIRPLNQVLSSMADQELGLHIENDFTSGDDLQKVYTFDEFEVRIMELEKPSGRWESRFTIPMQSFENALTVRMVTLQNTSTKETETLMAIGTAYVQGEDVAARGRVLLFSFSKSENSQNLVTEVYSKESKGAVSAVASLQGHLLIASGPKITLNKWTGSELTAVAFYDAPLHVVSLNIVKNFVLFGDIHKSIYFLSWKEQGSQLSLLAKDFGSLDCFATEFLIDGSTLSLVVSDSNKNVQIFYYAPKMVESWKGQKLLPRAEFHVGAHVSKFLRLQMLPTQGIASEKTNRFALVFGTLDGGIGCIAPVDELTFRRLQSLQRKLVDAVPHACGLNPRSFRHFNSNGKAHRPGPDNIIDFELLSHYEMLSLEEQLEIAQQIGTTRSQIRSNFSDFLLGTSFL</sequence>
<keyword evidence="4" id="KW-1185">Reference proteome</keyword>
<proteinExistence type="predicted"/>
<evidence type="ECO:0000313" key="3">
    <source>
        <dbReference type="EMBL" id="WVZ84661.1"/>
    </source>
</evidence>
<dbReference type="Gene3D" id="2.130.10.10">
    <property type="entry name" value="YVTN repeat-like/Quinoprotein amine dehydrogenase"/>
    <property type="match status" value="1"/>
</dbReference>
<dbReference type="Pfam" id="PF23726">
    <property type="entry name" value="Beta-prop_RSE1_2nd"/>
    <property type="match status" value="1"/>
</dbReference>
<evidence type="ECO:0000313" key="4">
    <source>
        <dbReference type="Proteomes" id="UP001341281"/>
    </source>
</evidence>
<dbReference type="InterPro" id="IPR058543">
    <property type="entry name" value="Beta-prop_RSE1/DDB1/CPSF1_2nd"/>
</dbReference>
<dbReference type="EMBL" id="CP144751">
    <property type="protein sequence ID" value="WVZ84661.1"/>
    <property type="molecule type" value="Genomic_DNA"/>
</dbReference>
<evidence type="ECO:0000259" key="1">
    <source>
        <dbReference type="Pfam" id="PF03178"/>
    </source>
</evidence>
<accession>A0AAQ3U3E8</accession>
<dbReference type="InterPro" id="IPR015943">
    <property type="entry name" value="WD40/YVTN_repeat-like_dom_sf"/>
</dbReference>
<dbReference type="InterPro" id="IPR050358">
    <property type="entry name" value="RSE1/DDB1/CFT1"/>
</dbReference>
<feature type="domain" description="RSE1/DDB1/CPSF1 second beta-propeller" evidence="2">
    <location>
        <begin position="219"/>
        <end position="563"/>
    </location>
</feature>
<dbReference type="PANTHER" id="PTHR10644">
    <property type="entry name" value="DNA REPAIR/RNA PROCESSING CPSF FAMILY"/>
    <property type="match status" value="1"/>
</dbReference>
<dbReference type="InterPro" id="IPR004871">
    <property type="entry name" value="RSE1/DDB1/CPSF1_C"/>
</dbReference>
<dbReference type="AlphaFoldDB" id="A0AAQ3U3E8"/>
<dbReference type="GO" id="GO:0005634">
    <property type="term" value="C:nucleus"/>
    <property type="evidence" value="ECO:0007669"/>
    <property type="project" value="InterPro"/>
</dbReference>
<feature type="domain" description="RSE1/DDB1/CPSF1 C-terminal" evidence="1">
    <location>
        <begin position="645"/>
        <end position="968"/>
    </location>
</feature>
<reference evidence="3 4" key="1">
    <citation type="submission" date="2024-02" db="EMBL/GenBank/DDBJ databases">
        <title>High-quality chromosome-scale genome assembly of Pensacola bahiagrass (Paspalum notatum Flugge var. saurae).</title>
        <authorList>
            <person name="Vega J.M."/>
            <person name="Podio M."/>
            <person name="Orjuela J."/>
            <person name="Siena L.A."/>
            <person name="Pessino S.C."/>
            <person name="Combes M.C."/>
            <person name="Mariac C."/>
            <person name="Albertini E."/>
            <person name="Pupilli F."/>
            <person name="Ortiz J.P.A."/>
            <person name="Leblanc O."/>
        </authorList>
    </citation>
    <scope>NUCLEOTIDE SEQUENCE [LARGE SCALE GENOMIC DNA]</scope>
    <source>
        <strain evidence="3">R1</strain>
        <tissue evidence="3">Leaf</tissue>
    </source>
</reference>
<dbReference type="FunFam" id="2.130.10.10:FF:000437">
    <property type="entry name" value="cleavage and polyadenylation specificity factor subunit 1"/>
    <property type="match status" value="1"/>
</dbReference>
<dbReference type="Proteomes" id="UP001341281">
    <property type="component" value="Chromosome 07"/>
</dbReference>
<organism evidence="3 4">
    <name type="scientific">Paspalum notatum var. saurae</name>
    <dbReference type="NCBI Taxonomy" id="547442"/>
    <lineage>
        <taxon>Eukaryota</taxon>
        <taxon>Viridiplantae</taxon>
        <taxon>Streptophyta</taxon>
        <taxon>Embryophyta</taxon>
        <taxon>Tracheophyta</taxon>
        <taxon>Spermatophyta</taxon>
        <taxon>Magnoliopsida</taxon>
        <taxon>Liliopsida</taxon>
        <taxon>Poales</taxon>
        <taxon>Poaceae</taxon>
        <taxon>PACMAD clade</taxon>
        <taxon>Panicoideae</taxon>
        <taxon>Andropogonodae</taxon>
        <taxon>Paspaleae</taxon>
        <taxon>Paspalinae</taxon>
        <taxon>Paspalum</taxon>
    </lineage>
</organism>
<evidence type="ECO:0008006" key="5">
    <source>
        <dbReference type="Google" id="ProtNLM"/>
    </source>
</evidence>